<sequence length="141" mass="15051">MSDPNCSTHHVGITVNDLEETLSFYRDVLGLSVADRFAVSGEAFSSAVGVEDASAEFVHLDGEGVRIELVEYDPQARASASAGLNQPGASHVGLEVDDVDAFYEGLPDDVATISEPQTTETGSTILFVRDPEGNLVEFLEF</sequence>
<protein>
    <submittedName>
        <fullName evidence="3">VOC family protein</fullName>
    </submittedName>
</protein>
<dbReference type="GO" id="GO:0004493">
    <property type="term" value="F:methylmalonyl-CoA epimerase activity"/>
    <property type="evidence" value="ECO:0007669"/>
    <property type="project" value="TreeGrafter"/>
</dbReference>
<keyword evidence="4" id="KW-1185">Reference proteome</keyword>
<evidence type="ECO:0000259" key="2">
    <source>
        <dbReference type="PROSITE" id="PS51819"/>
    </source>
</evidence>
<dbReference type="PANTHER" id="PTHR43048">
    <property type="entry name" value="METHYLMALONYL-COA EPIMERASE"/>
    <property type="match status" value="1"/>
</dbReference>
<dbReference type="PANTHER" id="PTHR43048:SF5">
    <property type="entry name" value="BLR5325 PROTEIN"/>
    <property type="match status" value="1"/>
</dbReference>
<gene>
    <name evidence="3" type="ORF">FYC77_13995</name>
</gene>
<comment type="caution">
    <text evidence="3">The sequence shown here is derived from an EMBL/GenBank/DDBJ whole genome shotgun (WGS) entry which is preliminary data.</text>
</comment>
<dbReference type="GO" id="GO:0046872">
    <property type="term" value="F:metal ion binding"/>
    <property type="evidence" value="ECO:0007669"/>
    <property type="project" value="UniProtKB-KW"/>
</dbReference>
<evidence type="ECO:0000313" key="3">
    <source>
        <dbReference type="EMBL" id="TYT61319.1"/>
    </source>
</evidence>
<proteinExistence type="predicted"/>
<dbReference type="Proteomes" id="UP000324104">
    <property type="component" value="Unassembled WGS sequence"/>
</dbReference>
<evidence type="ECO:0000313" key="4">
    <source>
        <dbReference type="Proteomes" id="UP000324104"/>
    </source>
</evidence>
<evidence type="ECO:0000256" key="1">
    <source>
        <dbReference type="ARBA" id="ARBA00022723"/>
    </source>
</evidence>
<dbReference type="SUPFAM" id="SSF54593">
    <property type="entry name" value="Glyoxalase/Bleomycin resistance protein/Dihydroxybiphenyl dioxygenase"/>
    <property type="match status" value="1"/>
</dbReference>
<feature type="domain" description="VOC" evidence="2">
    <location>
        <begin position="7"/>
        <end position="141"/>
    </location>
</feature>
<reference evidence="3 4" key="1">
    <citation type="submission" date="2019-08" db="EMBL/GenBank/DDBJ databases">
        <title>Archaea genome.</title>
        <authorList>
            <person name="Kajale S."/>
            <person name="Shouche Y."/>
            <person name="Deshpande N."/>
            <person name="Sharma A."/>
        </authorList>
    </citation>
    <scope>NUCLEOTIDE SEQUENCE [LARGE SCALE GENOMIC DNA]</scope>
    <source>
        <strain evidence="3 4">ESP3B_9</strain>
    </source>
</reference>
<name>A0A5D5AHP9_9EURY</name>
<dbReference type="InterPro" id="IPR051785">
    <property type="entry name" value="MMCE/EMCE_epimerase"/>
</dbReference>
<dbReference type="EMBL" id="VTAW01000019">
    <property type="protein sequence ID" value="TYT61319.1"/>
    <property type="molecule type" value="Genomic_DNA"/>
</dbReference>
<dbReference type="InterPro" id="IPR029068">
    <property type="entry name" value="Glyas_Bleomycin-R_OHBP_Dase"/>
</dbReference>
<dbReference type="AlphaFoldDB" id="A0A5D5AHP9"/>
<dbReference type="InterPro" id="IPR037523">
    <property type="entry name" value="VOC_core"/>
</dbReference>
<accession>A0A5D5AHP9</accession>
<dbReference type="InterPro" id="IPR004360">
    <property type="entry name" value="Glyas_Fos-R_dOase_dom"/>
</dbReference>
<dbReference type="PROSITE" id="PS51819">
    <property type="entry name" value="VOC"/>
    <property type="match status" value="1"/>
</dbReference>
<organism evidence="3 4">
    <name type="scientific">Natrialba swarupiae</name>
    <dbReference type="NCBI Taxonomy" id="2448032"/>
    <lineage>
        <taxon>Archaea</taxon>
        <taxon>Methanobacteriati</taxon>
        <taxon>Methanobacteriota</taxon>
        <taxon>Stenosarchaea group</taxon>
        <taxon>Halobacteria</taxon>
        <taxon>Halobacteriales</taxon>
        <taxon>Natrialbaceae</taxon>
        <taxon>Natrialba</taxon>
    </lineage>
</organism>
<dbReference type="Gene3D" id="3.10.180.10">
    <property type="entry name" value="2,3-Dihydroxybiphenyl 1,2-Dioxygenase, domain 1"/>
    <property type="match status" value="1"/>
</dbReference>
<dbReference type="Pfam" id="PF00903">
    <property type="entry name" value="Glyoxalase"/>
    <property type="match status" value="1"/>
</dbReference>
<dbReference type="GO" id="GO:0046491">
    <property type="term" value="P:L-methylmalonyl-CoA metabolic process"/>
    <property type="evidence" value="ECO:0007669"/>
    <property type="project" value="TreeGrafter"/>
</dbReference>
<dbReference type="RefSeq" id="WP_149082116.1">
    <property type="nucleotide sequence ID" value="NZ_VTAW01000019.1"/>
</dbReference>
<keyword evidence="1" id="KW-0479">Metal-binding</keyword>